<protein>
    <submittedName>
        <fullName evidence="1">Uncharacterized protein</fullName>
    </submittedName>
</protein>
<organism evidence="1 2">
    <name type="scientific">Geodermatophilus aquaeductus</name>
    <dbReference type="NCBI Taxonomy" id="1564161"/>
    <lineage>
        <taxon>Bacteria</taxon>
        <taxon>Bacillati</taxon>
        <taxon>Actinomycetota</taxon>
        <taxon>Actinomycetes</taxon>
        <taxon>Geodermatophilales</taxon>
        <taxon>Geodermatophilaceae</taxon>
        <taxon>Geodermatophilus</taxon>
    </lineage>
</organism>
<proteinExistence type="predicted"/>
<accession>A0A521FP63</accession>
<dbReference type="Proteomes" id="UP000317484">
    <property type="component" value="Unassembled WGS sequence"/>
</dbReference>
<evidence type="ECO:0000313" key="1">
    <source>
        <dbReference type="EMBL" id="SMO98005.1"/>
    </source>
</evidence>
<evidence type="ECO:0000313" key="2">
    <source>
        <dbReference type="Proteomes" id="UP000317484"/>
    </source>
</evidence>
<dbReference type="AlphaFoldDB" id="A0A521FP63"/>
<reference evidence="1 2" key="1">
    <citation type="submission" date="2017-05" db="EMBL/GenBank/DDBJ databases">
        <authorList>
            <person name="Varghese N."/>
            <person name="Submissions S."/>
        </authorList>
    </citation>
    <scope>NUCLEOTIDE SEQUENCE [LARGE SCALE GENOMIC DNA]</scope>
    <source>
        <strain evidence="1 2">DSM 46834</strain>
    </source>
</reference>
<sequence>MTSTSLQPQTRHETRAPTLSPIGTQLRWLACLFGAPLDRRLLPWGSPR</sequence>
<name>A0A521FP63_9ACTN</name>
<dbReference type="EMBL" id="FXTJ01000012">
    <property type="protein sequence ID" value="SMO98005.1"/>
    <property type="molecule type" value="Genomic_DNA"/>
</dbReference>
<gene>
    <name evidence="1" type="ORF">SAMN06273567_11255</name>
</gene>
<keyword evidence="2" id="KW-1185">Reference proteome</keyword>